<accession>A0A7Z2VJZ7</accession>
<dbReference type="RefSeq" id="WP_169280539.1">
    <property type="nucleotide sequence ID" value="NZ_CP051680.1"/>
</dbReference>
<dbReference type="AlphaFoldDB" id="A0A7Z2VJZ7"/>
<dbReference type="KEGG" id="cheb:HH215_14360"/>
<dbReference type="EMBL" id="CP051680">
    <property type="protein sequence ID" value="QJD84255.1"/>
    <property type="molecule type" value="Genomic_DNA"/>
</dbReference>
<dbReference type="Proteomes" id="UP000502248">
    <property type="component" value="Chromosome"/>
</dbReference>
<gene>
    <name evidence="1" type="ORF">HH215_14360</name>
</gene>
<keyword evidence="2" id="KW-1185">Reference proteome</keyword>
<sequence>MLQALFTLLLFLEPNPVIAYSDPLNSVNTTSREELLEKTLYGRYLPYLGKEYQKFILCPQIHIERMNGDHLRHMVTVSALNYEGHHAPSYDRIQFILSDIPESGVEIMKHDLCSSLK</sequence>
<protein>
    <recommendedName>
        <fullName evidence="3">DUF3888 domain-containing protein</fullName>
    </recommendedName>
</protein>
<reference evidence="1 2" key="1">
    <citation type="submission" date="2020-04" db="EMBL/GenBank/DDBJ databases">
        <title>Genome sequencing of novel species.</title>
        <authorList>
            <person name="Heo J."/>
            <person name="Kim S.-J."/>
            <person name="Kim J.-S."/>
            <person name="Hong S.-B."/>
            <person name="Kwon S.-W."/>
        </authorList>
    </citation>
    <scope>NUCLEOTIDE SEQUENCE [LARGE SCALE GENOMIC DNA]</scope>
    <source>
        <strain evidence="1 2">MFER-1</strain>
    </source>
</reference>
<evidence type="ECO:0000313" key="1">
    <source>
        <dbReference type="EMBL" id="QJD84255.1"/>
    </source>
</evidence>
<organism evidence="1 2">
    <name type="scientific">Cohnella herbarum</name>
    <dbReference type="NCBI Taxonomy" id="2728023"/>
    <lineage>
        <taxon>Bacteria</taxon>
        <taxon>Bacillati</taxon>
        <taxon>Bacillota</taxon>
        <taxon>Bacilli</taxon>
        <taxon>Bacillales</taxon>
        <taxon>Paenibacillaceae</taxon>
        <taxon>Cohnella</taxon>
    </lineage>
</organism>
<evidence type="ECO:0008006" key="3">
    <source>
        <dbReference type="Google" id="ProtNLM"/>
    </source>
</evidence>
<name>A0A7Z2VJZ7_9BACL</name>
<proteinExistence type="predicted"/>
<evidence type="ECO:0000313" key="2">
    <source>
        <dbReference type="Proteomes" id="UP000502248"/>
    </source>
</evidence>